<name>A0A8B8J3J7_PHODC</name>
<keyword evidence="5" id="KW-0496">Mitochondrion</keyword>
<proteinExistence type="inferred from homology"/>
<gene>
    <name evidence="9" type="primary">LOC103705745</name>
</gene>
<dbReference type="InterPro" id="IPR036386">
    <property type="entry name" value="HscB_C_sf"/>
</dbReference>
<sequence length="173" mass="20215">MAGAGTVELRQPWLSHSSLAGHVEVCNQLTNLWTISRFLGWKRDMIYRMAILKKEKTFAADQSARVNDAYRTLNKSLSRALYLMRLEGVHVDEEKTVMDPDLLAEMMDIREAVEEASDSHALKQLQTQIERKFEAWANSFREAFKRKNFDDAINSIQRMRYYDRAIEEIIKKL</sequence>
<evidence type="ECO:0000256" key="2">
    <source>
        <dbReference type="ARBA" id="ARBA00004496"/>
    </source>
</evidence>
<evidence type="ECO:0000256" key="3">
    <source>
        <dbReference type="ARBA" id="ARBA00010476"/>
    </source>
</evidence>
<dbReference type="GO" id="GO:0005739">
    <property type="term" value="C:mitochondrion"/>
    <property type="evidence" value="ECO:0007669"/>
    <property type="project" value="UniProtKB-SubCell"/>
</dbReference>
<dbReference type="Pfam" id="PF07743">
    <property type="entry name" value="HSCB_C"/>
    <property type="match status" value="1"/>
</dbReference>
<dbReference type="Proteomes" id="UP000228380">
    <property type="component" value="Chromosome 16"/>
</dbReference>
<evidence type="ECO:0000256" key="5">
    <source>
        <dbReference type="ARBA" id="ARBA00023128"/>
    </source>
</evidence>
<keyword evidence="8" id="KW-1185">Reference proteome</keyword>
<dbReference type="InterPro" id="IPR009073">
    <property type="entry name" value="HscB_oligo_C"/>
</dbReference>
<feature type="domain" description="Co-chaperone HscB C-terminal oligomerisation" evidence="7">
    <location>
        <begin position="98"/>
        <end position="169"/>
    </location>
</feature>
<comment type="subcellular location">
    <subcellularLocation>
        <location evidence="2">Cytoplasm</location>
    </subcellularLocation>
    <subcellularLocation>
        <location evidence="1">Mitochondrion</location>
    </subcellularLocation>
</comment>
<keyword evidence="6" id="KW-0143">Chaperone</keyword>
<dbReference type="FunFam" id="1.20.1280.20:FF:000002">
    <property type="entry name" value="HscB mitochondrial iron-sulfur cluster co-chaperone"/>
    <property type="match status" value="1"/>
</dbReference>
<evidence type="ECO:0000256" key="4">
    <source>
        <dbReference type="ARBA" id="ARBA00022490"/>
    </source>
</evidence>
<keyword evidence="4" id="KW-0963">Cytoplasm</keyword>
<evidence type="ECO:0000256" key="6">
    <source>
        <dbReference type="ARBA" id="ARBA00023186"/>
    </source>
</evidence>
<evidence type="ECO:0000313" key="8">
    <source>
        <dbReference type="Proteomes" id="UP000228380"/>
    </source>
</evidence>
<dbReference type="InterPro" id="IPR036869">
    <property type="entry name" value="J_dom_sf"/>
</dbReference>
<dbReference type="PANTHER" id="PTHR14021:SF15">
    <property type="entry name" value="IRON-SULFUR CLUSTER CO-CHAPERONE PROTEIN HSCB"/>
    <property type="match status" value="1"/>
</dbReference>
<dbReference type="SUPFAM" id="SSF47144">
    <property type="entry name" value="HSC20 (HSCB), C-terminal oligomerisation domain"/>
    <property type="match status" value="1"/>
</dbReference>
<dbReference type="PANTHER" id="PTHR14021">
    <property type="entry name" value="IRON-SULFUR CLUSTER CO-CHAPERONE PROTEIN HSCB"/>
    <property type="match status" value="1"/>
</dbReference>
<reference evidence="8" key="1">
    <citation type="journal article" date="2019" name="Nat. Commun.">
        <title>Genome-wide association mapping of date palm fruit traits.</title>
        <authorList>
            <person name="Hazzouri K.M."/>
            <person name="Gros-Balthazard M."/>
            <person name="Flowers J.M."/>
            <person name="Copetti D."/>
            <person name="Lemansour A."/>
            <person name="Lebrun M."/>
            <person name="Masmoudi K."/>
            <person name="Ferrand S."/>
            <person name="Dhar M.I."/>
            <person name="Fresquez Z.A."/>
            <person name="Rosas U."/>
            <person name="Zhang J."/>
            <person name="Talag J."/>
            <person name="Lee S."/>
            <person name="Kudrna D."/>
            <person name="Powell R.F."/>
            <person name="Leitch I.J."/>
            <person name="Krueger R.R."/>
            <person name="Wing R.A."/>
            <person name="Amiri K.M.A."/>
            <person name="Purugganan M.D."/>
        </authorList>
    </citation>
    <scope>NUCLEOTIDE SEQUENCE [LARGE SCALE GENOMIC DNA]</scope>
    <source>
        <strain evidence="8">cv. Khalas</strain>
    </source>
</reference>
<dbReference type="RefSeq" id="XP_026659944.2">
    <property type="nucleotide sequence ID" value="XM_026804143.2"/>
</dbReference>
<dbReference type="InterPro" id="IPR004640">
    <property type="entry name" value="HscB"/>
</dbReference>
<reference evidence="9" key="2">
    <citation type="submission" date="2025-08" db="UniProtKB">
        <authorList>
            <consortium name="RefSeq"/>
        </authorList>
    </citation>
    <scope>IDENTIFICATION</scope>
    <source>
        <tissue evidence="9">Young leaves</tissue>
    </source>
</reference>
<dbReference type="Gene3D" id="1.20.1280.20">
    <property type="entry name" value="HscB, C-terminal domain"/>
    <property type="match status" value="1"/>
</dbReference>
<evidence type="ECO:0000313" key="9">
    <source>
        <dbReference type="RefSeq" id="XP_026659944.2"/>
    </source>
</evidence>
<accession>A0A8B8J3J7</accession>
<protein>
    <submittedName>
        <fullName evidence="9">Iron-sulfur cluster co-chaperone protein HscB homolog isoform X2</fullName>
    </submittedName>
</protein>
<dbReference type="GO" id="GO:0001671">
    <property type="term" value="F:ATPase activator activity"/>
    <property type="evidence" value="ECO:0007669"/>
    <property type="project" value="InterPro"/>
</dbReference>
<dbReference type="AlphaFoldDB" id="A0A8B8J3J7"/>
<organism evidence="8 9">
    <name type="scientific">Phoenix dactylifera</name>
    <name type="common">Date palm</name>
    <dbReference type="NCBI Taxonomy" id="42345"/>
    <lineage>
        <taxon>Eukaryota</taxon>
        <taxon>Viridiplantae</taxon>
        <taxon>Streptophyta</taxon>
        <taxon>Embryophyta</taxon>
        <taxon>Tracheophyta</taxon>
        <taxon>Spermatophyta</taxon>
        <taxon>Magnoliopsida</taxon>
        <taxon>Liliopsida</taxon>
        <taxon>Arecaceae</taxon>
        <taxon>Coryphoideae</taxon>
        <taxon>Phoeniceae</taxon>
        <taxon>Phoenix</taxon>
    </lineage>
</organism>
<comment type="similarity">
    <text evidence="3">Belongs to the HscB family.</text>
</comment>
<evidence type="ECO:0000256" key="1">
    <source>
        <dbReference type="ARBA" id="ARBA00004173"/>
    </source>
</evidence>
<dbReference type="GO" id="GO:0044571">
    <property type="term" value="P:[2Fe-2S] cluster assembly"/>
    <property type="evidence" value="ECO:0007669"/>
    <property type="project" value="InterPro"/>
</dbReference>
<dbReference type="GO" id="GO:0051259">
    <property type="term" value="P:protein complex oligomerization"/>
    <property type="evidence" value="ECO:0007669"/>
    <property type="project" value="InterPro"/>
</dbReference>
<dbReference type="GeneID" id="103705745"/>
<dbReference type="NCBIfam" id="TIGR00714">
    <property type="entry name" value="hscB"/>
    <property type="match status" value="1"/>
</dbReference>
<dbReference type="Gene3D" id="1.10.287.110">
    <property type="entry name" value="DnaJ domain"/>
    <property type="match status" value="1"/>
</dbReference>
<evidence type="ECO:0000259" key="7">
    <source>
        <dbReference type="Pfam" id="PF07743"/>
    </source>
</evidence>
<dbReference type="GO" id="GO:0051087">
    <property type="term" value="F:protein-folding chaperone binding"/>
    <property type="evidence" value="ECO:0007669"/>
    <property type="project" value="InterPro"/>
</dbReference>